<accession>A0A915U152</accession>
<evidence type="ECO:0000256" key="3">
    <source>
        <dbReference type="ARBA" id="ARBA00022723"/>
    </source>
</evidence>
<dbReference type="SUPFAM" id="SSF54862">
    <property type="entry name" value="4Fe-4S ferredoxins"/>
    <property type="match status" value="1"/>
</dbReference>
<evidence type="ECO:0000313" key="8">
    <source>
        <dbReference type="Proteomes" id="UP001063350"/>
    </source>
</evidence>
<dbReference type="InterPro" id="IPR019546">
    <property type="entry name" value="TAT_signal_bac_arc"/>
</dbReference>
<organism evidence="7 8">
    <name type="scientific">Desulfolithobacter dissulfuricans</name>
    <dbReference type="NCBI Taxonomy" id="2795293"/>
    <lineage>
        <taxon>Bacteria</taxon>
        <taxon>Pseudomonadati</taxon>
        <taxon>Thermodesulfobacteriota</taxon>
        <taxon>Desulfobulbia</taxon>
        <taxon>Desulfobulbales</taxon>
        <taxon>Desulfobulbaceae</taxon>
        <taxon>Desulfolithobacter</taxon>
    </lineage>
</organism>
<evidence type="ECO:0000256" key="2">
    <source>
        <dbReference type="ARBA" id="ARBA00022485"/>
    </source>
</evidence>
<dbReference type="PANTHER" id="PTHR43177">
    <property type="entry name" value="PROTEIN NRFC"/>
    <property type="match status" value="1"/>
</dbReference>
<gene>
    <name evidence="7" type="ORF">GF1_19450</name>
</gene>
<dbReference type="NCBIfam" id="TIGR01409">
    <property type="entry name" value="TAT_signal_seq"/>
    <property type="match status" value="1"/>
</dbReference>
<proteinExistence type="predicted"/>
<dbReference type="PROSITE" id="PS00198">
    <property type="entry name" value="4FE4S_FER_1"/>
    <property type="match status" value="1"/>
</dbReference>
<evidence type="ECO:0000256" key="1">
    <source>
        <dbReference type="ARBA" id="ARBA00004196"/>
    </source>
</evidence>
<dbReference type="Proteomes" id="UP001063350">
    <property type="component" value="Chromosome"/>
</dbReference>
<dbReference type="EMBL" id="AP024233">
    <property type="protein sequence ID" value="BCO09569.1"/>
    <property type="molecule type" value="Genomic_DNA"/>
</dbReference>
<evidence type="ECO:0000259" key="6">
    <source>
        <dbReference type="Pfam" id="PF13247"/>
    </source>
</evidence>
<dbReference type="AlphaFoldDB" id="A0A915U152"/>
<comment type="subcellular location">
    <subcellularLocation>
        <location evidence="1">Cell envelope</location>
    </subcellularLocation>
</comment>
<name>A0A915U152_9BACT</name>
<feature type="domain" description="4Fe-4S ferredoxin-type" evidence="6">
    <location>
        <begin position="239"/>
        <end position="273"/>
    </location>
</feature>
<keyword evidence="8" id="KW-1185">Reference proteome</keyword>
<dbReference type="InterPro" id="IPR050954">
    <property type="entry name" value="ET_IronSulfur_Cluster-Binding"/>
</dbReference>
<dbReference type="GO" id="GO:0051539">
    <property type="term" value="F:4 iron, 4 sulfur cluster binding"/>
    <property type="evidence" value="ECO:0007669"/>
    <property type="project" value="UniProtKB-KW"/>
</dbReference>
<dbReference type="InterPro" id="IPR017896">
    <property type="entry name" value="4Fe4S_Fe-S-bd"/>
</dbReference>
<evidence type="ECO:0000313" key="7">
    <source>
        <dbReference type="EMBL" id="BCO09569.1"/>
    </source>
</evidence>
<dbReference type="GO" id="GO:0030313">
    <property type="term" value="C:cell envelope"/>
    <property type="evidence" value="ECO:0007669"/>
    <property type="project" value="UniProtKB-SubCell"/>
</dbReference>
<feature type="domain" description="4Fe-4S ferredoxin-type" evidence="6">
    <location>
        <begin position="157"/>
        <end position="217"/>
    </location>
</feature>
<dbReference type="RefSeq" id="WP_267926317.1">
    <property type="nucleotide sequence ID" value="NZ_AP024233.1"/>
</dbReference>
<dbReference type="InterPro" id="IPR017900">
    <property type="entry name" value="4Fe4S_Fe_S_CS"/>
</dbReference>
<dbReference type="KEGG" id="ddu:GF1_19450"/>
<evidence type="ECO:0000256" key="4">
    <source>
        <dbReference type="ARBA" id="ARBA00023004"/>
    </source>
</evidence>
<dbReference type="Gene3D" id="3.30.70.20">
    <property type="match status" value="2"/>
</dbReference>
<dbReference type="CDD" id="cd10551">
    <property type="entry name" value="PsrB"/>
    <property type="match status" value="1"/>
</dbReference>
<dbReference type="PANTHER" id="PTHR43177:SF3">
    <property type="entry name" value="PROTEIN NRFC HOMOLOG"/>
    <property type="match status" value="1"/>
</dbReference>
<keyword evidence="5" id="KW-0411">Iron-sulfur</keyword>
<dbReference type="GO" id="GO:0046872">
    <property type="term" value="F:metal ion binding"/>
    <property type="evidence" value="ECO:0007669"/>
    <property type="project" value="UniProtKB-KW"/>
</dbReference>
<dbReference type="Pfam" id="PF13247">
    <property type="entry name" value="Fer4_11"/>
    <property type="match status" value="2"/>
</dbReference>
<sequence length="309" mass="35165">MSGDQKACAGISRRDFVTGAAVTLASVGAGAAALAPLMDAEEIPTADEFIQKHYRRLTPADKKEIFARLEREIEKQYGKKATICDPKPIDGVEFAYVLNIGRCIGCRRCVYACMKENNQSRDPQIQYIRVMKLKKGSVDLETSVHDYPPEEAADPNYFYMPVQCQQCRNPPCVKVCPVKATWKEKDGIIVIDYNWCIGCRYCEAACPYHARRFNWSKPGLSSEDLNPDMGYLSNRPRYMGVMEKCTFCLHRTREGRYPACLEVCPTGARKFGNLRDPDSEVRKILENERVYVLKQDLGTLPKFYYVFAK</sequence>
<keyword evidence="2" id="KW-0004">4Fe-4S</keyword>
<protein>
    <recommendedName>
        <fullName evidence="6">4Fe-4S ferredoxin-type domain-containing protein</fullName>
    </recommendedName>
</protein>
<keyword evidence="3" id="KW-0479">Metal-binding</keyword>
<keyword evidence="4" id="KW-0408">Iron</keyword>
<reference evidence="7" key="1">
    <citation type="submission" date="2020-12" db="EMBL/GenBank/DDBJ databases">
        <title>Desulfobium dissulfuricans gen. nov., sp. nov., a novel mesophilic, sulfate-reducing bacterium isolated from a deep-sea hydrothermal vent.</title>
        <authorList>
            <person name="Hashimoto Y."/>
            <person name="Tame A."/>
            <person name="Sawayama S."/>
            <person name="Miyazaki J."/>
            <person name="Takai K."/>
            <person name="Nakagawa S."/>
        </authorList>
    </citation>
    <scope>NUCLEOTIDE SEQUENCE</scope>
    <source>
        <strain evidence="7">GF1</strain>
    </source>
</reference>
<evidence type="ECO:0000256" key="5">
    <source>
        <dbReference type="ARBA" id="ARBA00023014"/>
    </source>
</evidence>